<dbReference type="SUPFAM" id="SSF50475">
    <property type="entry name" value="FMN-binding split barrel"/>
    <property type="match status" value="1"/>
</dbReference>
<accession>A0ABN3LTG1</accession>
<evidence type="ECO:0000259" key="2">
    <source>
        <dbReference type="SMART" id="SM00903"/>
    </source>
</evidence>
<dbReference type="PANTHER" id="PTHR30466">
    <property type="entry name" value="FLAVIN REDUCTASE"/>
    <property type="match status" value="1"/>
</dbReference>
<keyword evidence="4" id="KW-1185">Reference proteome</keyword>
<name>A0ABN3LTG1_STRLO</name>
<gene>
    <name evidence="3" type="ORF">GCM10010276_31090</name>
</gene>
<reference evidence="3 4" key="1">
    <citation type="journal article" date="2019" name="Int. J. Syst. Evol. Microbiol.">
        <title>The Global Catalogue of Microorganisms (GCM) 10K type strain sequencing project: providing services to taxonomists for standard genome sequencing and annotation.</title>
        <authorList>
            <consortium name="The Broad Institute Genomics Platform"/>
            <consortium name="The Broad Institute Genome Sequencing Center for Infectious Disease"/>
            <person name="Wu L."/>
            <person name="Ma J."/>
        </authorList>
    </citation>
    <scope>NUCLEOTIDE SEQUENCE [LARGE SCALE GENOMIC DNA]</scope>
    <source>
        <strain evidence="3 4">JCM 4395</strain>
    </source>
</reference>
<sequence length="186" mass="19993">MPARRHADSLAVPPVPGTLDAPVFREAMSRLAAGVTIVAARDDAGRCRGFTATSVTSASLEPPLLLVGIARTSSCYPVFRTAREFTVNILKEGHQHLARRFAVSGIDRFAEGGFTEWRDGGPPCLDDAHVSLYCAALDMIPLGDHELLVGRVIEARLPSPEDAPLVWYRRAFGSVTAGSRPPSLTD</sequence>
<evidence type="ECO:0000313" key="3">
    <source>
        <dbReference type="EMBL" id="GAA2489917.1"/>
    </source>
</evidence>
<dbReference type="Pfam" id="PF01613">
    <property type="entry name" value="Flavin_Reduct"/>
    <property type="match status" value="1"/>
</dbReference>
<dbReference type="Gene3D" id="2.30.110.10">
    <property type="entry name" value="Electron Transport, Fmn-binding Protein, Chain A"/>
    <property type="match status" value="1"/>
</dbReference>
<dbReference type="PANTHER" id="PTHR30466:SF1">
    <property type="entry name" value="FMN REDUCTASE (NADH) RUTF"/>
    <property type="match status" value="1"/>
</dbReference>
<protein>
    <recommendedName>
        <fullName evidence="2">Flavin reductase like domain-containing protein</fullName>
    </recommendedName>
</protein>
<evidence type="ECO:0000313" key="4">
    <source>
        <dbReference type="Proteomes" id="UP001501777"/>
    </source>
</evidence>
<comment type="caution">
    <text evidence="3">The sequence shown here is derived from an EMBL/GenBank/DDBJ whole genome shotgun (WGS) entry which is preliminary data.</text>
</comment>
<keyword evidence="1" id="KW-0560">Oxidoreductase</keyword>
<feature type="domain" description="Flavin reductase like" evidence="2">
    <location>
        <begin position="28"/>
        <end position="174"/>
    </location>
</feature>
<evidence type="ECO:0000256" key="1">
    <source>
        <dbReference type="ARBA" id="ARBA00023002"/>
    </source>
</evidence>
<dbReference type="InterPro" id="IPR002563">
    <property type="entry name" value="Flavin_Rdtase-like_dom"/>
</dbReference>
<dbReference type="SMART" id="SM00903">
    <property type="entry name" value="Flavin_Reduct"/>
    <property type="match status" value="1"/>
</dbReference>
<proteinExistence type="predicted"/>
<dbReference type="EMBL" id="BAAASG010000007">
    <property type="protein sequence ID" value="GAA2489917.1"/>
    <property type="molecule type" value="Genomic_DNA"/>
</dbReference>
<dbReference type="InterPro" id="IPR012349">
    <property type="entry name" value="Split_barrel_FMN-bd"/>
</dbReference>
<organism evidence="3 4">
    <name type="scientific">Streptomyces longisporus</name>
    <dbReference type="NCBI Taxonomy" id="1948"/>
    <lineage>
        <taxon>Bacteria</taxon>
        <taxon>Bacillati</taxon>
        <taxon>Actinomycetota</taxon>
        <taxon>Actinomycetes</taxon>
        <taxon>Kitasatosporales</taxon>
        <taxon>Streptomycetaceae</taxon>
        <taxon>Streptomyces</taxon>
    </lineage>
</organism>
<dbReference type="InterPro" id="IPR050268">
    <property type="entry name" value="NADH-dep_flavin_reductase"/>
</dbReference>
<dbReference type="Proteomes" id="UP001501777">
    <property type="component" value="Unassembled WGS sequence"/>
</dbReference>